<evidence type="ECO:0000256" key="1">
    <source>
        <dbReference type="SAM" id="Phobius"/>
    </source>
</evidence>
<feature type="transmembrane region" description="Helical" evidence="1">
    <location>
        <begin position="17"/>
        <end position="37"/>
    </location>
</feature>
<reference evidence="2" key="1">
    <citation type="submission" date="2020-12" db="EMBL/GenBank/DDBJ databases">
        <title>Bacterial taxonomy.</title>
        <authorList>
            <person name="Pan X."/>
        </authorList>
    </citation>
    <scope>NUCLEOTIDE SEQUENCE</scope>
    <source>
        <strain evidence="2">B2012</strain>
    </source>
</reference>
<dbReference type="RefSeq" id="WP_198883479.1">
    <property type="nucleotide sequence ID" value="NZ_JAEKJA010000018.1"/>
</dbReference>
<comment type="caution">
    <text evidence="2">The sequence shown here is derived from an EMBL/GenBank/DDBJ whole genome shotgun (WGS) entry which is preliminary data.</text>
</comment>
<organism evidence="2 3">
    <name type="scientific">Acuticoccus mangrovi</name>
    <dbReference type="NCBI Taxonomy" id="2796142"/>
    <lineage>
        <taxon>Bacteria</taxon>
        <taxon>Pseudomonadati</taxon>
        <taxon>Pseudomonadota</taxon>
        <taxon>Alphaproteobacteria</taxon>
        <taxon>Hyphomicrobiales</taxon>
        <taxon>Amorphaceae</taxon>
        <taxon>Acuticoccus</taxon>
    </lineage>
</organism>
<evidence type="ECO:0000313" key="3">
    <source>
        <dbReference type="Proteomes" id="UP000609531"/>
    </source>
</evidence>
<feature type="transmembrane region" description="Helical" evidence="1">
    <location>
        <begin position="44"/>
        <end position="64"/>
    </location>
</feature>
<dbReference type="Proteomes" id="UP000609531">
    <property type="component" value="Unassembled WGS sequence"/>
</dbReference>
<gene>
    <name evidence="2" type="ORF">JCR33_17825</name>
</gene>
<dbReference type="AlphaFoldDB" id="A0A934IMD2"/>
<keyword evidence="1" id="KW-0472">Membrane</keyword>
<sequence length="174" mass="18853">MDFEQLFANFQYNDLQWFIPVMAGLVIIVGGLLIGIIRGMTAGVIVALFFGGLMSMSPVLLNALQRQANPVNAVSADVARGAAELSVLNHDVVTELSRVVATMRSTLAGLAPIVTPAEGEDDNGVAERFNQSLADTEERLDAAISSLSRANLLRTRLEEDVQTLEVEMRRAPQR</sequence>
<evidence type="ECO:0000313" key="2">
    <source>
        <dbReference type="EMBL" id="MBJ3777571.1"/>
    </source>
</evidence>
<name>A0A934IMD2_9HYPH</name>
<keyword evidence="1" id="KW-0812">Transmembrane</keyword>
<protein>
    <submittedName>
        <fullName evidence="2">Uncharacterized protein</fullName>
    </submittedName>
</protein>
<proteinExistence type="predicted"/>
<accession>A0A934IMD2</accession>
<dbReference type="EMBL" id="JAEKJA010000018">
    <property type="protein sequence ID" value="MBJ3777571.1"/>
    <property type="molecule type" value="Genomic_DNA"/>
</dbReference>
<keyword evidence="3" id="KW-1185">Reference proteome</keyword>
<keyword evidence="1" id="KW-1133">Transmembrane helix</keyword>